<evidence type="ECO:0000313" key="2">
    <source>
        <dbReference type="EMBL" id="KAG7088216.1"/>
    </source>
</evidence>
<keyword evidence="1" id="KW-0472">Membrane</keyword>
<organism evidence="2 3">
    <name type="scientific">Marasmius oreades</name>
    <name type="common">fairy-ring Marasmius</name>
    <dbReference type="NCBI Taxonomy" id="181124"/>
    <lineage>
        <taxon>Eukaryota</taxon>
        <taxon>Fungi</taxon>
        <taxon>Dikarya</taxon>
        <taxon>Basidiomycota</taxon>
        <taxon>Agaricomycotina</taxon>
        <taxon>Agaricomycetes</taxon>
        <taxon>Agaricomycetidae</taxon>
        <taxon>Agaricales</taxon>
        <taxon>Marasmiineae</taxon>
        <taxon>Marasmiaceae</taxon>
        <taxon>Marasmius</taxon>
    </lineage>
</organism>
<dbReference type="EMBL" id="CM032188">
    <property type="protein sequence ID" value="KAG7088216.1"/>
    <property type="molecule type" value="Genomic_DNA"/>
</dbReference>
<evidence type="ECO:0008006" key="4">
    <source>
        <dbReference type="Google" id="ProtNLM"/>
    </source>
</evidence>
<proteinExistence type="predicted"/>
<dbReference type="GO" id="GO:0006813">
    <property type="term" value="P:potassium ion transport"/>
    <property type="evidence" value="ECO:0007669"/>
    <property type="project" value="TreeGrafter"/>
</dbReference>
<dbReference type="GO" id="GO:0005743">
    <property type="term" value="C:mitochondrial inner membrane"/>
    <property type="evidence" value="ECO:0007669"/>
    <property type="project" value="TreeGrafter"/>
</dbReference>
<dbReference type="Pfam" id="PF10173">
    <property type="entry name" value="Mit_KHE1"/>
    <property type="match status" value="1"/>
</dbReference>
<dbReference type="Proteomes" id="UP001049176">
    <property type="component" value="Chromosome 8"/>
</dbReference>
<dbReference type="PANTHER" id="PTHR28062">
    <property type="entry name" value="K+-H+ EXCHANGE-LIKE PROTEIN"/>
    <property type="match status" value="1"/>
</dbReference>
<protein>
    <recommendedName>
        <fullName evidence="4">Mitochondrial K+-H+ exchange-related-domain-containing protein</fullName>
    </recommendedName>
</protein>
<name>A0A9P7UPQ1_9AGAR</name>
<dbReference type="GO" id="GO:1902600">
    <property type="term" value="P:proton transmembrane transport"/>
    <property type="evidence" value="ECO:0007669"/>
    <property type="project" value="TreeGrafter"/>
</dbReference>
<keyword evidence="3" id="KW-1185">Reference proteome</keyword>
<accession>A0A9P7UPQ1</accession>
<dbReference type="AlphaFoldDB" id="A0A9P7UPQ1"/>
<dbReference type="RefSeq" id="XP_043004687.1">
    <property type="nucleotide sequence ID" value="XM_043157320.1"/>
</dbReference>
<gene>
    <name evidence="2" type="ORF">E1B28_012233</name>
</gene>
<reference evidence="2" key="1">
    <citation type="journal article" date="2021" name="Genome Biol. Evol.">
        <title>The assembled and annotated genome of the fairy-ring fungus Marasmius oreades.</title>
        <authorList>
            <person name="Hiltunen M."/>
            <person name="Ament-Velasquez S.L."/>
            <person name="Johannesson H."/>
        </authorList>
    </citation>
    <scope>NUCLEOTIDE SEQUENCE</scope>
    <source>
        <strain evidence="2">03SP1</strain>
    </source>
</reference>
<evidence type="ECO:0000313" key="3">
    <source>
        <dbReference type="Proteomes" id="UP001049176"/>
    </source>
</evidence>
<sequence>MHATKKSMRSVQRIISVPITRPTATQQPTIPLHPLDHSKILTYYHFQLHSTSQSPGSSSKWLSWMQTKAASTWSNFGKAPEGTWKLKVFRAGERIVDRIDFEELSLKGVDPSLGPTILHPDISGRRGEKNVPEGDNASKIVIPLLYPPSIQSGEVSLEHLRSLLSTRKPRHKRGAWLWITIAPFTAPFMVVPVIPNLPFFFCAWRAWSHYRAYRASQYLSNLIEKQVIVPEPSDALDAIYRDCSPKPLASSHSSASVGQSPSTNDQEPLAVEMLLSREVVPTVVSTFSLTQSATADIYRAIQQADIRLSKSS</sequence>
<dbReference type="InterPro" id="IPR018786">
    <property type="entry name" value="Mit_KHE1"/>
</dbReference>
<dbReference type="KEGG" id="more:E1B28_012233"/>
<feature type="transmembrane region" description="Helical" evidence="1">
    <location>
        <begin position="175"/>
        <end position="194"/>
    </location>
</feature>
<keyword evidence="1" id="KW-1133">Transmembrane helix</keyword>
<comment type="caution">
    <text evidence="2">The sequence shown here is derived from an EMBL/GenBank/DDBJ whole genome shotgun (WGS) entry which is preliminary data.</text>
</comment>
<dbReference type="OrthoDB" id="5562676at2759"/>
<dbReference type="PANTHER" id="PTHR28062:SF1">
    <property type="entry name" value="TRANSMEMBRANE PROTEIN"/>
    <property type="match status" value="1"/>
</dbReference>
<dbReference type="GeneID" id="66081308"/>
<evidence type="ECO:0000256" key="1">
    <source>
        <dbReference type="SAM" id="Phobius"/>
    </source>
</evidence>
<keyword evidence="1" id="KW-0812">Transmembrane</keyword>